<proteinExistence type="predicted"/>
<dbReference type="AlphaFoldDB" id="A0A6H5ICJ9"/>
<dbReference type="Proteomes" id="UP000479190">
    <property type="component" value="Unassembled WGS sequence"/>
</dbReference>
<gene>
    <name evidence="2" type="ORF">TBRA_LOCUS4968</name>
</gene>
<name>A0A6H5ICJ9_9HYME</name>
<keyword evidence="3" id="KW-1185">Reference proteome</keyword>
<feature type="region of interest" description="Disordered" evidence="1">
    <location>
        <begin position="1"/>
        <end position="45"/>
    </location>
</feature>
<evidence type="ECO:0000256" key="1">
    <source>
        <dbReference type="SAM" id="MobiDB-lite"/>
    </source>
</evidence>
<evidence type="ECO:0000313" key="3">
    <source>
        <dbReference type="Proteomes" id="UP000479190"/>
    </source>
</evidence>
<protein>
    <submittedName>
        <fullName evidence="2">Uncharacterized protein</fullName>
    </submittedName>
</protein>
<dbReference type="EMBL" id="CADCXV010000697">
    <property type="protein sequence ID" value="CAB0033047.1"/>
    <property type="molecule type" value="Genomic_DNA"/>
</dbReference>
<sequence>MKEHRKHQRDRQLRIPASTHEPVGPLIDKTAPPDAGSDAQAEFRSGTDAVVAPPTARPLALPFPTPSKPTATVRLSYLNRWLDHPSGGYPFPSPSRRRFSDEYILSAVLRCIIIHS</sequence>
<evidence type="ECO:0000313" key="2">
    <source>
        <dbReference type="EMBL" id="CAB0033047.1"/>
    </source>
</evidence>
<accession>A0A6H5ICJ9</accession>
<reference evidence="2 3" key="1">
    <citation type="submission" date="2020-02" db="EMBL/GenBank/DDBJ databases">
        <authorList>
            <person name="Ferguson B K."/>
        </authorList>
    </citation>
    <scope>NUCLEOTIDE SEQUENCE [LARGE SCALE GENOMIC DNA]</scope>
</reference>
<organism evidence="2 3">
    <name type="scientific">Trichogramma brassicae</name>
    <dbReference type="NCBI Taxonomy" id="86971"/>
    <lineage>
        <taxon>Eukaryota</taxon>
        <taxon>Metazoa</taxon>
        <taxon>Ecdysozoa</taxon>
        <taxon>Arthropoda</taxon>
        <taxon>Hexapoda</taxon>
        <taxon>Insecta</taxon>
        <taxon>Pterygota</taxon>
        <taxon>Neoptera</taxon>
        <taxon>Endopterygota</taxon>
        <taxon>Hymenoptera</taxon>
        <taxon>Apocrita</taxon>
        <taxon>Proctotrupomorpha</taxon>
        <taxon>Chalcidoidea</taxon>
        <taxon>Trichogrammatidae</taxon>
        <taxon>Trichogramma</taxon>
    </lineage>
</organism>